<feature type="domain" description="Sec39" evidence="6">
    <location>
        <begin position="189"/>
        <end position="889"/>
    </location>
</feature>
<sequence>MAEELCLKWNDLHDNEISSENIQSVLSPVQDDLWVAAACADRLLDDTRVQRELLDLGLSRTESAPQRVQDAILTYVPPTEDHQEEEDPSLTPSSQDALTIHFRHNDIDRQLCRIRALLLDRLDRLLTYQEMVAAHQLQMDSKEETGDAWEDPDDPWADPDEEGTVTKEDRDLFSLPTFLILDISQASFILASLGHFKALEVLYARYASSLRPFRFQILEYIPNHISPTHYRNLLPACDPSSDFELFQEAKPWREVLDWVESETVQRATQLPAYLPTEETPTDTSELAKPLSGEQLSAWYKKRVEDTETTCGMIGHCLALIQHGASQNVPDLDQLGEDLNLLARLVYDAPQPDAKLVPPNWTLAAWRQLEPLDVIRAYLAYATPENFATCIRRLVMPYLFVLESRKERQQQPDPELPKRLLYQYILQAPLETVAVILDASKPTLPAAQRLIKDDQDIARLALACLYGSNSTSEWSTMSRIFECLPVWSDSYEGDEDAADTTLASLGDFVTPSTAGVTTSPTDLLIFFTPLPEMALSRALDILDVHLESGEIFARWGVPAPLRWFLQSYNDVKEQRAWATRMVRRSGPELPENLDEWRDLLDDMLKLLKGGDGPLKGAFGSLSREEVTQIFFGGVLASGDFDIARKLLGSLRGDRALGPSVIENLCLTASREFYDNASSGNLYQGDMRLAYDCLSVASQSPVILKEKEFIEATSRICSFNVLSRSGLPMTPLEIRLVKDRLSLISQVLSGTDDAYKHSQVILDLADKLGFRGDMGSRIKVFAMLGDAALQAEDFVAASHSSEQMVEAVHTLQKHPEGVPQSSIDEAVEVCWHFCFQLGRQAEFRDLETKLKLLGQALQLCPSGNAVDVLNVWRRVEAEQTQIRRQMTKSREARRDRRRPEKTLAELTASSIRDRLSSFKPDLTHSHLVPTEAAAMASRTLGRVTASLPFGVARGRSDLSQDEPRARSQSPDVSAQARQVLSKGIGWLIGGDDE</sequence>
<evidence type="ECO:0000256" key="5">
    <source>
        <dbReference type="SAM" id="MobiDB-lite"/>
    </source>
</evidence>
<protein>
    <recommendedName>
        <fullName evidence="6">Sec39 domain-containing protein</fullName>
    </recommendedName>
</protein>
<keyword evidence="8" id="KW-1185">Reference proteome</keyword>
<dbReference type="Proteomes" id="UP000076722">
    <property type="component" value="Unassembled WGS sequence"/>
</dbReference>
<evidence type="ECO:0000259" key="6">
    <source>
        <dbReference type="Pfam" id="PF08314"/>
    </source>
</evidence>
<feature type="compositionally biased region" description="Basic and acidic residues" evidence="5">
    <location>
        <begin position="952"/>
        <end position="963"/>
    </location>
</feature>
<keyword evidence="3" id="KW-0256">Endoplasmic reticulum</keyword>
<gene>
    <name evidence="7" type="ORF">SISNIDRAFT_438503</name>
</gene>
<dbReference type="GO" id="GO:0006890">
    <property type="term" value="P:retrograde vesicle-mediated transport, Golgi to endoplasmic reticulum"/>
    <property type="evidence" value="ECO:0007669"/>
    <property type="project" value="InterPro"/>
</dbReference>
<dbReference type="InterPro" id="IPR013244">
    <property type="entry name" value="Sec39_domain"/>
</dbReference>
<feature type="region of interest" description="Disordered" evidence="5">
    <location>
        <begin position="881"/>
        <end position="900"/>
    </location>
</feature>
<feature type="region of interest" description="Disordered" evidence="5">
    <location>
        <begin position="139"/>
        <end position="165"/>
    </location>
</feature>
<dbReference type="Pfam" id="PF08314">
    <property type="entry name" value="Sec39"/>
    <property type="match status" value="1"/>
</dbReference>
<evidence type="ECO:0000256" key="2">
    <source>
        <dbReference type="ARBA" id="ARBA00022448"/>
    </source>
</evidence>
<proteinExistence type="predicted"/>
<feature type="compositionally biased region" description="Polar residues" evidence="5">
    <location>
        <begin position="964"/>
        <end position="974"/>
    </location>
</feature>
<organism evidence="7 8">
    <name type="scientific">Sistotremastrum niveocremeum HHB9708</name>
    <dbReference type="NCBI Taxonomy" id="1314777"/>
    <lineage>
        <taxon>Eukaryota</taxon>
        <taxon>Fungi</taxon>
        <taxon>Dikarya</taxon>
        <taxon>Basidiomycota</taxon>
        <taxon>Agaricomycotina</taxon>
        <taxon>Agaricomycetes</taxon>
        <taxon>Sistotremastrales</taxon>
        <taxon>Sistotremastraceae</taxon>
        <taxon>Sertulicium</taxon>
        <taxon>Sertulicium niveocremeum</taxon>
    </lineage>
</organism>
<evidence type="ECO:0000256" key="1">
    <source>
        <dbReference type="ARBA" id="ARBA00004240"/>
    </source>
</evidence>
<dbReference type="PANTHER" id="PTHR15922">
    <property type="entry name" value="NEUROBLASTOMA-AMPLIFIED SEQUENCE"/>
    <property type="match status" value="1"/>
</dbReference>
<name>A0A164XG11_9AGAM</name>
<dbReference type="OrthoDB" id="27490at2759"/>
<dbReference type="EMBL" id="KV419400">
    <property type="protein sequence ID" value="KZS95944.1"/>
    <property type="molecule type" value="Genomic_DNA"/>
</dbReference>
<evidence type="ECO:0000313" key="7">
    <source>
        <dbReference type="EMBL" id="KZS95944.1"/>
    </source>
</evidence>
<keyword evidence="4" id="KW-0653">Protein transport</keyword>
<dbReference type="STRING" id="1314777.A0A164XG11"/>
<reference evidence="7 8" key="1">
    <citation type="journal article" date="2016" name="Mol. Biol. Evol.">
        <title>Comparative Genomics of Early-Diverging Mushroom-Forming Fungi Provides Insights into the Origins of Lignocellulose Decay Capabilities.</title>
        <authorList>
            <person name="Nagy L.G."/>
            <person name="Riley R."/>
            <person name="Tritt A."/>
            <person name="Adam C."/>
            <person name="Daum C."/>
            <person name="Floudas D."/>
            <person name="Sun H."/>
            <person name="Yadav J.S."/>
            <person name="Pangilinan J."/>
            <person name="Larsson K.H."/>
            <person name="Matsuura K."/>
            <person name="Barry K."/>
            <person name="Labutti K."/>
            <person name="Kuo R."/>
            <person name="Ohm R.A."/>
            <person name="Bhattacharya S.S."/>
            <person name="Shirouzu T."/>
            <person name="Yoshinaga Y."/>
            <person name="Martin F.M."/>
            <person name="Grigoriev I.V."/>
            <person name="Hibbett D.S."/>
        </authorList>
    </citation>
    <scope>NUCLEOTIDE SEQUENCE [LARGE SCALE GENOMIC DNA]</scope>
    <source>
        <strain evidence="7 8">HHB9708</strain>
    </source>
</reference>
<dbReference type="GO" id="GO:0070939">
    <property type="term" value="C:Dsl1/NZR complex"/>
    <property type="evidence" value="ECO:0007669"/>
    <property type="project" value="TreeGrafter"/>
</dbReference>
<comment type="subcellular location">
    <subcellularLocation>
        <location evidence="1">Endoplasmic reticulum</location>
    </subcellularLocation>
</comment>
<accession>A0A164XG11</accession>
<dbReference type="AlphaFoldDB" id="A0A164XG11"/>
<dbReference type="GO" id="GO:0000149">
    <property type="term" value="F:SNARE binding"/>
    <property type="evidence" value="ECO:0007669"/>
    <property type="project" value="TreeGrafter"/>
</dbReference>
<evidence type="ECO:0000256" key="4">
    <source>
        <dbReference type="ARBA" id="ARBA00022927"/>
    </source>
</evidence>
<keyword evidence="2" id="KW-0813">Transport</keyword>
<feature type="region of interest" description="Disordered" evidence="5">
    <location>
        <begin position="951"/>
        <end position="974"/>
    </location>
</feature>
<feature type="compositionally biased region" description="Basic and acidic residues" evidence="5">
    <location>
        <begin position="886"/>
        <end position="900"/>
    </location>
</feature>
<dbReference type="PANTHER" id="PTHR15922:SF2">
    <property type="entry name" value="NBAS SUBUNIT OF NRZ TETHERING COMPLEX"/>
    <property type="match status" value="1"/>
</dbReference>
<evidence type="ECO:0000313" key="8">
    <source>
        <dbReference type="Proteomes" id="UP000076722"/>
    </source>
</evidence>
<feature type="compositionally biased region" description="Acidic residues" evidence="5">
    <location>
        <begin position="146"/>
        <end position="163"/>
    </location>
</feature>
<evidence type="ECO:0000256" key="3">
    <source>
        <dbReference type="ARBA" id="ARBA00022824"/>
    </source>
</evidence>
<dbReference type="GO" id="GO:0015031">
    <property type="term" value="P:protein transport"/>
    <property type="evidence" value="ECO:0007669"/>
    <property type="project" value="UniProtKB-KW"/>
</dbReference>